<feature type="region of interest" description="Disordered" evidence="2">
    <location>
        <begin position="133"/>
        <end position="154"/>
    </location>
</feature>
<dbReference type="GO" id="GO:0005886">
    <property type="term" value="C:plasma membrane"/>
    <property type="evidence" value="ECO:0007669"/>
    <property type="project" value="TreeGrafter"/>
</dbReference>
<feature type="signal peptide" evidence="3">
    <location>
        <begin position="1"/>
        <end position="24"/>
    </location>
</feature>
<dbReference type="EMBL" id="BAABLX010000012">
    <property type="protein sequence ID" value="GAA4941077.1"/>
    <property type="molecule type" value="Genomic_DNA"/>
</dbReference>
<sequence length="887" mass="94899">MKSALKTLAIAGAALVGFTGAAMVAITTFIDPNDYKPQIEELAQQQGYPIALNGELSWQFFPRLGIAVNDAQLLGADAGQPALASVKEVRASVMVLPLLRKQVAVDHVLLDGLSANLSIDKNGNTSWQHLLKEDDQSPTASEPPSEPTVTDNKGHSLSLAANSIQLKNAEIRYIDQRSDTDIRLRPLGAEINRLNLDGIEFPVRVEWAAEINHGALKQTLMNSGSLETAVTLTQDFKHLKLKQGHLNSEMGNSDVKEKSFITLEFGADITNLLTNPTIKAHAELTPTDVKAIANNFTAQPLQTHNPKSLTRVGFNLSVAGTPDNLSINPIAITLDDTSINGKAELANQNQLQLQLTGSTINVDDYLPDANAPPAEIPEEALPEPTTDGEAPLAVLNQYSADINIGFEQISAMGIAQNTPQLTAKLADGVLKVQPLAAKINGKTTQLSGQLDAQGKLQAKLNVPTINARQLLTDLNIELPVTADNSTLQAVDLSLDASGNLDDIAINNLNFGLDQTRITGSARIRNGSDIDIKLAGTELNADRYLPPPAEATPAETEAGATQPTTPETPLDFSALQTLNAKASVTFSKLKAHNLELANLKLAANSSQGLAKLDNLSADFYQGQLKAKGQLDARSKTPSVSFTGDGQGVAIKPLLAALATGDTPQKFVLAGLANGKVTLNTQGNTVSHWMENAKANINANTQSLQLVPINIEKMVCQAVALVQGESLANIDWPALTQMQDLNVKISYANQTATIEELSAGVEQFNLGALGKVDLGKQSLDVQLPVQFSQPLTQREGCPATSSWLVGKALSLVRCKGSLLEPTQACGLDDRAIREAVKDYAEAKAKAKVEAKKDEAEQRLDEKKDRLKDKIDDELGEGTSELLKDLFKRD</sequence>
<evidence type="ECO:0000313" key="6">
    <source>
        <dbReference type="Proteomes" id="UP001409585"/>
    </source>
</evidence>
<protein>
    <recommendedName>
        <fullName evidence="4">AsmA domain-containing protein</fullName>
    </recommendedName>
</protein>
<keyword evidence="3" id="KW-0732">Signal</keyword>
<dbReference type="RefSeq" id="WP_345420812.1">
    <property type="nucleotide sequence ID" value="NZ_AP031496.1"/>
</dbReference>
<dbReference type="GO" id="GO:0090313">
    <property type="term" value="P:regulation of protein targeting to membrane"/>
    <property type="evidence" value="ECO:0007669"/>
    <property type="project" value="TreeGrafter"/>
</dbReference>
<proteinExistence type="predicted"/>
<keyword evidence="1" id="KW-0175">Coiled coil</keyword>
<evidence type="ECO:0000313" key="5">
    <source>
        <dbReference type="EMBL" id="GAA4941077.1"/>
    </source>
</evidence>
<dbReference type="Pfam" id="PF05170">
    <property type="entry name" value="AsmA"/>
    <property type="match status" value="1"/>
</dbReference>
<dbReference type="InterPro" id="IPR007844">
    <property type="entry name" value="AsmA"/>
</dbReference>
<reference evidence="6" key="1">
    <citation type="journal article" date="2019" name="Int. J. Syst. Evol. Microbiol.">
        <title>The Global Catalogue of Microorganisms (GCM) 10K type strain sequencing project: providing services to taxonomists for standard genome sequencing and annotation.</title>
        <authorList>
            <consortium name="The Broad Institute Genomics Platform"/>
            <consortium name="The Broad Institute Genome Sequencing Center for Infectious Disease"/>
            <person name="Wu L."/>
            <person name="Ma J."/>
        </authorList>
    </citation>
    <scope>NUCLEOTIDE SEQUENCE [LARGE SCALE GENOMIC DNA]</scope>
    <source>
        <strain evidence="6">JCM 19134</strain>
    </source>
</reference>
<gene>
    <name evidence="5" type="ORF">GCM10025791_19320</name>
</gene>
<feature type="chain" id="PRO_5043842341" description="AsmA domain-containing protein" evidence="3">
    <location>
        <begin position="25"/>
        <end position="887"/>
    </location>
</feature>
<dbReference type="InterPro" id="IPR052894">
    <property type="entry name" value="AsmA-related"/>
</dbReference>
<name>A0AAV3U1R6_9ALTE</name>
<feature type="compositionally biased region" description="Low complexity" evidence="2">
    <location>
        <begin position="550"/>
        <end position="567"/>
    </location>
</feature>
<evidence type="ECO:0000256" key="2">
    <source>
        <dbReference type="SAM" id="MobiDB-lite"/>
    </source>
</evidence>
<comment type="caution">
    <text evidence="5">The sequence shown here is derived from an EMBL/GenBank/DDBJ whole genome shotgun (WGS) entry which is preliminary data.</text>
</comment>
<evidence type="ECO:0000259" key="4">
    <source>
        <dbReference type="Pfam" id="PF05170"/>
    </source>
</evidence>
<organism evidence="5 6">
    <name type="scientific">Halioxenophilus aromaticivorans</name>
    <dbReference type="NCBI Taxonomy" id="1306992"/>
    <lineage>
        <taxon>Bacteria</taxon>
        <taxon>Pseudomonadati</taxon>
        <taxon>Pseudomonadota</taxon>
        <taxon>Gammaproteobacteria</taxon>
        <taxon>Alteromonadales</taxon>
        <taxon>Alteromonadaceae</taxon>
        <taxon>Halioxenophilus</taxon>
    </lineage>
</organism>
<keyword evidence="6" id="KW-1185">Reference proteome</keyword>
<evidence type="ECO:0000256" key="1">
    <source>
        <dbReference type="SAM" id="Coils"/>
    </source>
</evidence>
<dbReference type="PANTHER" id="PTHR30441:SF4">
    <property type="entry name" value="PROTEIN ASMA"/>
    <property type="match status" value="1"/>
</dbReference>
<feature type="coiled-coil region" evidence="1">
    <location>
        <begin position="834"/>
        <end position="874"/>
    </location>
</feature>
<feature type="region of interest" description="Disordered" evidence="2">
    <location>
        <begin position="540"/>
        <end position="567"/>
    </location>
</feature>
<dbReference type="Proteomes" id="UP001409585">
    <property type="component" value="Unassembled WGS sequence"/>
</dbReference>
<dbReference type="PANTHER" id="PTHR30441">
    <property type="entry name" value="DUF748 DOMAIN-CONTAINING PROTEIN"/>
    <property type="match status" value="1"/>
</dbReference>
<evidence type="ECO:0000256" key="3">
    <source>
        <dbReference type="SAM" id="SignalP"/>
    </source>
</evidence>
<accession>A0AAV3U1R6</accession>
<dbReference type="AlphaFoldDB" id="A0AAV3U1R6"/>
<feature type="domain" description="AsmA" evidence="4">
    <location>
        <begin position="1"/>
        <end position="473"/>
    </location>
</feature>